<feature type="transmembrane region" description="Helical" evidence="1">
    <location>
        <begin position="6"/>
        <end position="24"/>
    </location>
</feature>
<evidence type="ECO:0000313" key="2">
    <source>
        <dbReference type="EMBL" id="KQL19717.1"/>
    </source>
</evidence>
<sequence>MSGMLNFGSLMLGLIAWILPIVNLTRYKKHDSRNRFVLSILSISACAISLCFQIFYIYHLVKIEDWSALMDTSSAVVLAAAILLIVTIILNVITLIVNRDKAAK</sequence>
<feature type="transmembrane region" description="Helical" evidence="1">
    <location>
        <begin position="76"/>
        <end position="97"/>
    </location>
</feature>
<keyword evidence="3" id="KW-1185">Reference proteome</keyword>
<protein>
    <recommendedName>
        <fullName evidence="4">Cytochrome c oxidase subunit 4</fullName>
    </recommendedName>
</protein>
<feature type="transmembrane region" description="Helical" evidence="1">
    <location>
        <begin position="36"/>
        <end position="56"/>
    </location>
</feature>
<dbReference type="STRING" id="1637975.AN957_14830"/>
<dbReference type="Proteomes" id="UP000050996">
    <property type="component" value="Unassembled WGS sequence"/>
</dbReference>
<dbReference type="PATRIC" id="fig|1637975.4.peg.2846"/>
<keyword evidence="1" id="KW-0472">Membrane</keyword>
<reference evidence="2 3" key="1">
    <citation type="submission" date="2015-09" db="EMBL/GenBank/DDBJ databases">
        <title>Genome sequencing project for genomic taxonomy and phylogenomics of Bacillus-like bacteria.</title>
        <authorList>
            <person name="Liu B."/>
            <person name="Wang J."/>
            <person name="Zhu Y."/>
            <person name="Liu G."/>
            <person name="Chen Q."/>
            <person name="Chen Z."/>
            <person name="Lan J."/>
            <person name="Che J."/>
            <person name="Ge C."/>
            <person name="Shi H."/>
            <person name="Pan Z."/>
            <person name="Liu X."/>
        </authorList>
    </citation>
    <scope>NUCLEOTIDE SEQUENCE [LARGE SCALE GENOMIC DNA]</scope>
    <source>
        <strain evidence="2 3">FJAT-18043</strain>
    </source>
</reference>
<evidence type="ECO:0008006" key="4">
    <source>
        <dbReference type="Google" id="ProtNLM"/>
    </source>
</evidence>
<keyword evidence="1" id="KW-0812">Transmembrane</keyword>
<accession>A0A0Q3T894</accession>
<name>A0A0Q3T894_9BACI</name>
<proteinExistence type="predicted"/>
<keyword evidence="1" id="KW-1133">Transmembrane helix</keyword>
<dbReference type="EMBL" id="LJIX01000006">
    <property type="protein sequence ID" value="KQL19717.1"/>
    <property type="molecule type" value="Genomic_DNA"/>
</dbReference>
<organism evidence="2 3">
    <name type="scientific">Cytobacillus solani</name>
    <dbReference type="NCBI Taxonomy" id="1637975"/>
    <lineage>
        <taxon>Bacteria</taxon>
        <taxon>Bacillati</taxon>
        <taxon>Bacillota</taxon>
        <taxon>Bacilli</taxon>
        <taxon>Bacillales</taxon>
        <taxon>Bacillaceae</taxon>
        <taxon>Cytobacillus</taxon>
    </lineage>
</organism>
<dbReference type="RefSeq" id="WP_056684863.1">
    <property type="nucleotide sequence ID" value="NZ_CP041305.1"/>
</dbReference>
<evidence type="ECO:0000256" key="1">
    <source>
        <dbReference type="SAM" id="Phobius"/>
    </source>
</evidence>
<dbReference type="AlphaFoldDB" id="A0A0Q3T894"/>
<comment type="caution">
    <text evidence="2">The sequence shown here is derived from an EMBL/GenBank/DDBJ whole genome shotgun (WGS) entry which is preliminary data.</text>
</comment>
<evidence type="ECO:0000313" key="3">
    <source>
        <dbReference type="Proteomes" id="UP000050996"/>
    </source>
</evidence>
<gene>
    <name evidence="2" type="ORF">AN957_14830</name>
</gene>